<accession>A0A699ZPA7</accession>
<gene>
    <name evidence="1" type="ORF">HaLaN_17718</name>
</gene>
<organism evidence="1 2">
    <name type="scientific">Haematococcus lacustris</name>
    <name type="common">Green alga</name>
    <name type="synonym">Haematococcus pluvialis</name>
    <dbReference type="NCBI Taxonomy" id="44745"/>
    <lineage>
        <taxon>Eukaryota</taxon>
        <taxon>Viridiplantae</taxon>
        <taxon>Chlorophyta</taxon>
        <taxon>core chlorophytes</taxon>
        <taxon>Chlorophyceae</taxon>
        <taxon>CS clade</taxon>
        <taxon>Chlamydomonadales</taxon>
        <taxon>Haematococcaceae</taxon>
        <taxon>Haematococcus</taxon>
    </lineage>
</organism>
<reference evidence="1 2" key="1">
    <citation type="submission" date="2020-02" db="EMBL/GenBank/DDBJ databases">
        <title>Draft genome sequence of Haematococcus lacustris strain NIES-144.</title>
        <authorList>
            <person name="Morimoto D."/>
            <person name="Nakagawa S."/>
            <person name="Yoshida T."/>
            <person name="Sawayama S."/>
        </authorList>
    </citation>
    <scope>NUCLEOTIDE SEQUENCE [LARGE SCALE GENOMIC DNA]</scope>
    <source>
        <strain evidence="1 2">NIES-144</strain>
    </source>
</reference>
<keyword evidence="2" id="KW-1185">Reference proteome</keyword>
<evidence type="ECO:0000313" key="1">
    <source>
        <dbReference type="EMBL" id="GFH20574.1"/>
    </source>
</evidence>
<comment type="caution">
    <text evidence="1">The sequence shown here is derived from an EMBL/GenBank/DDBJ whole genome shotgun (WGS) entry which is preliminary data.</text>
</comment>
<proteinExistence type="predicted"/>
<sequence>MDLAGAGHGGPAAEAGDVNAVAPGRLQSLHSRLAAAGGSAAGQHSKARAVRCQLLAASSLETPLAMQLPVPVG</sequence>
<evidence type="ECO:0000313" key="2">
    <source>
        <dbReference type="Proteomes" id="UP000485058"/>
    </source>
</evidence>
<dbReference type="Proteomes" id="UP000485058">
    <property type="component" value="Unassembled WGS sequence"/>
</dbReference>
<dbReference type="EMBL" id="BLLF01001660">
    <property type="protein sequence ID" value="GFH20574.1"/>
    <property type="molecule type" value="Genomic_DNA"/>
</dbReference>
<name>A0A699ZPA7_HAELA</name>
<protein>
    <submittedName>
        <fullName evidence="1">Uncharacterized protein</fullName>
    </submittedName>
</protein>
<dbReference type="AlphaFoldDB" id="A0A699ZPA7"/>